<comment type="similarity">
    <text evidence="1 4">Belongs to the diacylglycerol acyltransferase family.</text>
</comment>
<dbReference type="InterPro" id="IPR007130">
    <property type="entry name" value="DAGAT"/>
</dbReference>
<evidence type="ECO:0000256" key="1">
    <source>
        <dbReference type="ARBA" id="ARBA00005420"/>
    </source>
</evidence>
<dbReference type="RefSeq" id="XP_016609254.1">
    <property type="nucleotide sequence ID" value="XM_016752548.1"/>
</dbReference>
<dbReference type="GO" id="GO:0004144">
    <property type="term" value="F:diacylglycerol O-acyltransferase activity"/>
    <property type="evidence" value="ECO:0007669"/>
    <property type="project" value="UniProtKB-UniRule"/>
</dbReference>
<keyword evidence="2" id="KW-0808">Transferase</keyword>
<dbReference type="AlphaFoldDB" id="A0A0L0HK05"/>
<keyword evidence="4" id="KW-0443">Lipid metabolism</keyword>
<dbReference type="STRING" id="645134.A0A0L0HK05"/>
<dbReference type="Proteomes" id="UP000053201">
    <property type="component" value="Unassembled WGS sequence"/>
</dbReference>
<dbReference type="GeneID" id="27687762"/>
<dbReference type="EC" id="2.3.1.20" evidence="4"/>
<proteinExistence type="inferred from homology"/>
<comment type="pathway">
    <text evidence="4">Glycerolipid metabolism; triacylglycerol biosynthesis.</text>
</comment>
<dbReference type="PANTHER" id="PTHR22753">
    <property type="entry name" value="TRANSMEMBRANE PROTEIN 68"/>
    <property type="match status" value="1"/>
</dbReference>
<protein>
    <recommendedName>
        <fullName evidence="4">Diacylglycerol O-acyltransferase</fullName>
        <ecNumber evidence="4">2.3.1.20</ecNumber>
    </recommendedName>
</protein>
<evidence type="ECO:0000256" key="2">
    <source>
        <dbReference type="ARBA" id="ARBA00022679"/>
    </source>
</evidence>
<dbReference type="PANTHER" id="PTHR22753:SF14">
    <property type="entry name" value="MONOACYLGLYCEROL_DIACYLGLYCEROL O-ACYLTRANSFERASE"/>
    <property type="match status" value="1"/>
</dbReference>
<dbReference type="GO" id="GO:0006071">
    <property type="term" value="P:glycerol metabolic process"/>
    <property type="evidence" value="ECO:0007669"/>
    <property type="project" value="UniProtKB-UniRule"/>
</dbReference>
<dbReference type="InParanoid" id="A0A0L0HK05"/>
<reference evidence="5 6" key="1">
    <citation type="submission" date="2009-08" db="EMBL/GenBank/DDBJ databases">
        <title>The Genome Sequence of Spizellomyces punctatus strain DAOM BR117.</title>
        <authorList>
            <consortium name="The Broad Institute Genome Sequencing Platform"/>
            <person name="Russ C."/>
            <person name="Cuomo C."/>
            <person name="Shea T."/>
            <person name="Young S.K."/>
            <person name="Zeng Q."/>
            <person name="Koehrsen M."/>
            <person name="Haas B."/>
            <person name="Borodovsky M."/>
            <person name="Guigo R."/>
            <person name="Alvarado L."/>
            <person name="Berlin A."/>
            <person name="Bochicchio J."/>
            <person name="Borenstein D."/>
            <person name="Chapman S."/>
            <person name="Chen Z."/>
            <person name="Engels R."/>
            <person name="Freedman E."/>
            <person name="Gellesch M."/>
            <person name="Goldberg J."/>
            <person name="Griggs A."/>
            <person name="Gujja S."/>
            <person name="Heiman D."/>
            <person name="Hepburn T."/>
            <person name="Howarth C."/>
            <person name="Jen D."/>
            <person name="Larson L."/>
            <person name="Lewis B."/>
            <person name="Mehta T."/>
            <person name="Park D."/>
            <person name="Pearson M."/>
            <person name="Roberts A."/>
            <person name="Saif S."/>
            <person name="Shenoy N."/>
            <person name="Sisk P."/>
            <person name="Stolte C."/>
            <person name="Sykes S."/>
            <person name="Thomson T."/>
            <person name="Walk T."/>
            <person name="White J."/>
            <person name="Yandava C."/>
            <person name="Burger G."/>
            <person name="Gray M.W."/>
            <person name="Holland P.W.H."/>
            <person name="King N."/>
            <person name="Lang F.B.F."/>
            <person name="Roger A.J."/>
            <person name="Ruiz-Trillo I."/>
            <person name="Lander E."/>
            <person name="Nusbaum C."/>
        </authorList>
    </citation>
    <scope>NUCLEOTIDE SEQUENCE [LARGE SCALE GENOMIC DNA]</scope>
    <source>
        <strain evidence="5 6">DAOM BR117</strain>
    </source>
</reference>
<keyword evidence="3 4" id="KW-0012">Acyltransferase</keyword>
<dbReference type="GO" id="GO:0019432">
    <property type="term" value="P:triglyceride biosynthetic process"/>
    <property type="evidence" value="ECO:0007669"/>
    <property type="project" value="UniProtKB-UniRule"/>
</dbReference>
<dbReference type="UniPathway" id="UPA00282"/>
<dbReference type="EMBL" id="KQ257455">
    <property type="protein sequence ID" value="KND01215.1"/>
    <property type="molecule type" value="Genomic_DNA"/>
</dbReference>
<accession>A0A0L0HK05</accession>
<dbReference type="VEuPathDB" id="FungiDB:SPPG_04306"/>
<comment type="catalytic activity">
    <reaction evidence="4">
        <text>an acyl-CoA + a 1,2-diacyl-sn-glycerol = a triacyl-sn-glycerol + CoA</text>
        <dbReference type="Rhea" id="RHEA:10868"/>
        <dbReference type="ChEBI" id="CHEBI:17815"/>
        <dbReference type="ChEBI" id="CHEBI:57287"/>
        <dbReference type="ChEBI" id="CHEBI:58342"/>
        <dbReference type="ChEBI" id="CHEBI:64615"/>
        <dbReference type="EC" id="2.3.1.20"/>
    </reaction>
</comment>
<keyword evidence="4" id="KW-0444">Lipid biosynthesis</keyword>
<evidence type="ECO:0000313" key="6">
    <source>
        <dbReference type="Proteomes" id="UP000053201"/>
    </source>
</evidence>
<dbReference type="Pfam" id="PF03982">
    <property type="entry name" value="DAGAT"/>
    <property type="match status" value="1"/>
</dbReference>
<keyword evidence="4" id="KW-0256">Endoplasmic reticulum</keyword>
<gene>
    <name evidence="5" type="ORF">SPPG_04306</name>
</gene>
<dbReference type="OrthoDB" id="44277at2759"/>
<comment type="subcellular location">
    <subcellularLocation>
        <location evidence="4">Endoplasmic reticulum membrane</location>
        <topology evidence="4">Multi-pass membrane protein</topology>
    </subcellularLocation>
</comment>
<evidence type="ECO:0000313" key="5">
    <source>
        <dbReference type="EMBL" id="KND01215.1"/>
    </source>
</evidence>
<evidence type="ECO:0000256" key="3">
    <source>
        <dbReference type="ARBA" id="ARBA00023315"/>
    </source>
</evidence>
<sequence>MVHRLSTKFRNLKPSDLYAALRYAVLWPFYLVVFLEQHRRATLARRAQTWQQPPDFILRPLARLVLTIFPVTVQNEAIVAQLTEQNSRILYVENHQLLALELATTLSTVYLLTGRLPRGIMDRVHLKIPLWADLLTALGAINGDPASVADAMAKGHNLLVLPGGHHEVYRKKSDRKYSLQWRKRAGFARLAVQHQYTIVPISGIGCEDMLHILTDVAIPDGFMSKVIRDERKGMSLPICLPVSYEMQYFRFGRPIRCDKLNGNWEDVDKVWGIREKTRRAVEGGIEKLIAKRSSDGRKRWVASGLVRRFQKLATGEELVCLA</sequence>
<comment type="function">
    <text evidence="4">Catalyzes the terminal and only committed step in triacylglycerol synthesis by using diacylglycerol and fatty acyl CoA as substrates.</text>
</comment>
<keyword evidence="6" id="KW-1185">Reference proteome</keyword>
<evidence type="ECO:0000256" key="4">
    <source>
        <dbReference type="RuleBase" id="RU367023"/>
    </source>
</evidence>
<name>A0A0L0HK05_SPIPD</name>
<organism evidence="5 6">
    <name type="scientific">Spizellomyces punctatus (strain DAOM BR117)</name>
    <dbReference type="NCBI Taxonomy" id="645134"/>
    <lineage>
        <taxon>Eukaryota</taxon>
        <taxon>Fungi</taxon>
        <taxon>Fungi incertae sedis</taxon>
        <taxon>Chytridiomycota</taxon>
        <taxon>Chytridiomycota incertae sedis</taxon>
        <taxon>Chytridiomycetes</taxon>
        <taxon>Spizellomycetales</taxon>
        <taxon>Spizellomycetaceae</taxon>
        <taxon>Spizellomyces</taxon>
    </lineage>
</organism>
<dbReference type="GO" id="GO:0005789">
    <property type="term" value="C:endoplasmic reticulum membrane"/>
    <property type="evidence" value="ECO:0007669"/>
    <property type="project" value="UniProtKB-SubCell"/>
</dbReference>
<dbReference type="OMA" id="FARMAIQ"/>